<dbReference type="AlphaFoldDB" id="A0AAE1JAA0"/>
<reference evidence="1" key="1">
    <citation type="submission" date="2023-10" db="EMBL/GenBank/DDBJ databases">
        <title>Chromosome-level genome of the transformable northern wattle, Acacia crassicarpa.</title>
        <authorList>
            <person name="Massaro I."/>
            <person name="Sinha N.R."/>
            <person name="Poethig S."/>
            <person name="Leichty A.R."/>
        </authorList>
    </citation>
    <scope>NUCLEOTIDE SEQUENCE</scope>
    <source>
        <strain evidence="1">Acra3RX</strain>
        <tissue evidence="1">Leaf</tissue>
    </source>
</reference>
<dbReference type="EMBL" id="JAWXYG010000008">
    <property type="protein sequence ID" value="KAK4265923.1"/>
    <property type="molecule type" value="Genomic_DNA"/>
</dbReference>
<evidence type="ECO:0000313" key="1">
    <source>
        <dbReference type="EMBL" id="KAK4265923.1"/>
    </source>
</evidence>
<sequence>MPSWQLSARHFFHPLASSRFHSTEHGTPCYSFGFKIWLFEGIKVIDLPGKHCKLSAFPSLFILGITFELLEI</sequence>
<gene>
    <name evidence="1" type="ORF">QN277_026910</name>
</gene>
<proteinExistence type="predicted"/>
<keyword evidence="2" id="KW-1185">Reference proteome</keyword>
<name>A0AAE1JAA0_9FABA</name>
<dbReference type="Proteomes" id="UP001293593">
    <property type="component" value="Unassembled WGS sequence"/>
</dbReference>
<accession>A0AAE1JAA0</accession>
<protein>
    <submittedName>
        <fullName evidence="1">Uncharacterized protein</fullName>
    </submittedName>
</protein>
<evidence type="ECO:0000313" key="2">
    <source>
        <dbReference type="Proteomes" id="UP001293593"/>
    </source>
</evidence>
<comment type="caution">
    <text evidence="1">The sequence shown here is derived from an EMBL/GenBank/DDBJ whole genome shotgun (WGS) entry which is preliminary data.</text>
</comment>
<organism evidence="1 2">
    <name type="scientific">Acacia crassicarpa</name>
    <name type="common">northern wattle</name>
    <dbReference type="NCBI Taxonomy" id="499986"/>
    <lineage>
        <taxon>Eukaryota</taxon>
        <taxon>Viridiplantae</taxon>
        <taxon>Streptophyta</taxon>
        <taxon>Embryophyta</taxon>
        <taxon>Tracheophyta</taxon>
        <taxon>Spermatophyta</taxon>
        <taxon>Magnoliopsida</taxon>
        <taxon>eudicotyledons</taxon>
        <taxon>Gunneridae</taxon>
        <taxon>Pentapetalae</taxon>
        <taxon>rosids</taxon>
        <taxon>fabids</taxon>
        <taxon>Fabales</taxon>
        <taxon>Fabaceae</taxon>
        <taxon>Caesalpinioideae</taxon>
        <taxon>mimosoid clade</taxon>
        <taxon>Acacieae</taxon>
        <taxon>Acacia</taxon>
    </lineage>
</organism>